<proteinExistence type="predicted"/>
<dbReference type="AlphaFoldDB" id="A0A2T5VIA4"/>
<dbReference type="Proteomes" id="UP000244081">
    <property type="component" value="Unassembled WGS sequence"/>
</dbReference>
<feature type="compositionally biased region" description="Low complexity" evidence="1">
    <location>
        <begin position="29"/>
        <end position="69"/>
    </location>
</feature>
<evidence type="ECO:0000256" key="1">
    <source>
        <dbReference type="SAM" id="MobiDB-lite"/>
    </source>
</evidence>
<protein>
    <submittedName>
        <fullName evidence="2">Uncharacterized protein</fullName>
    </submittedName>
</protein>
<comment type="caution">
    <text evidence="2">The sequence shown here is derived from an EMBL/GenBank/DDBJ whole genome shotgun (WGS) entry which is preliminary data.</text>
</comment>
<feature type="region of interest" description="Disordered" evidence="1">
    <location>
        <begin position="1"/>
        <end position="87"/>
    </location>
</feature>
<dbReference type="EMBL" id="QAYG01000001">
    <property type="protein sequence ID" value="PTW63446.1"/>
    <property type="molecule type" value="Genomic_DNA"/>
</dbReference>
<keyword evidence="3" id="KW-1185">Reference proteome</keyword>
<sequence>MQITGAGPTVQRQFDFDTKIEKQGSSDLQTNNQQQTAQAASANAASQTNEANESSPVEAASDSSSSNAQERSENRQRGVGQTLDISV</sequence>
<accession>A0A2T5VIA4</accession>
<name>A0A2T5VIA4_9HYPH</name>
<evidence type="ECO:0000313" key="2">
    <source>
        <dbReference type="EMBL" id="PTW63446.1"/>
    </source>
</evidence>
<evidence type="ECO:0000313" key="3">
    <source>
        <dbReference type="Proteomes" id="UP000244081"/>
    </source>
</evidence>
<feature type="compositionally biased region" description="Basic and acidic residues" evidence="1">
    <location>
        <begin position="14"/>
        <end position="24"/>
    </location>
</feature>
<dbReference type="RefSeq" id="WP_107988874.1">
    <property type="nucleotide sequence ID" value="NZ_QAYG01000001.1"/>
</dbReference>
<gene>
    <name evidence="2" type="ORF">C8N35_1011500</name>
</gene>
<reference evidence="2 3" key="1">
    <citation type="submission" date="2018-04" db="EMBL/GenBank/DDBJ databases">
        <title>Genomic Encyclopedia of Archaeal and Bacterial Type Strains, Phase II (KMG-II): from individual species to whole genera.</title>
        <authorList>
            <person name="Goeker M."/>
        </authorList>
    </citation>
    <scope>NUCLEOTIDE SEQUENCE [LARGE SCALE GENOMIC DNA]</scope>
    <source>
        <strain evidence="2 3">DSM 23382</strain>
    </source>
</reference>
<organism evidence="2 3">
    <name type="scientific">Breoghania corrubedonensis</name>
    <dbReference type="NCBI Taxonomy" id="665038"/>
    <lineage>
        <taxon>Bacteria</taxon>
        <taxon>Pseudomonadati</taxon>
        <taxon>Pseudomonadota</taxon>
        <taxon>Alphaproteobacteria</taxon>
        <taxon>Hyphomicrobiales</taxon>
        <taxon>Stappiaceae</taxon>
        <taxon>Breoghania</taxon>
    </lineage>
</organism>